<evidence type="ECO:0000259" key="8">
    <source>
        <dbReference type="Pfam" id="PF00557"/>
    </source>
</evidence>
<dbReference type="Proteomes" id="UP000067698">
    <property type="component" value="Chromosome"/>
</dbReference>
<feature type="binding site" evidence="6">
    <location>
        <position position="202"/>
    </location>
    <ligand>
        <name>a divalent metal cation</name>
        <dbReference type="ChEBI" id="CHEBI:60240"/>
        <label>2</label>
        <note>catalytic</note>
    </ligand>
</feature>
<keyword evidence="4 6" id="KW-0479">Metal-binding</keyword>
<dbReference type="PANTHER" id="PTHR43330:SF17">
    <property type="entry name" value="METHIONINE AMINOPEPTIDASE"/>
    <property type="match status" value="1"/>
</dbReference>
<dbReference type="EMBL" id="CP014162">
    <property type="protein sequence ID" value="AMB97152.1"/>
    <property type="molecule type" value="Genomic_DNA"/>
</dbReference>
<feature type="binding site" evidence="6">
    <location>
        <position position="233"/>
    </location>
    <ligand>
        <name>a divalent metal cation</name>
        <dbReference type="ChEBI" id="CHEBI:60240"/>
        <label>2</label>
        <note>catalytic</note>
    </ligand>
</feature>
<dbReference type="CDD" id="cd01086">
    <property type="entry name" value="MetAP1"/>
    <property type="match status" value="1"/>
</dbReference>
<name>A0A0U4XZN0_9LACT</name>
<evidence type="ECO:0000313" key="15">
    <source>
        <dbReference type="Proteomes" id="UP001179483"/>
    </source>
</evidence>
<keyword evidence="14" id="KW-1185">Reference proteome</keyword>
<evidence type="ECO:0000313" key="13">
    <source>
        <dbReference type="Proteomes" id="UP000067698"/>
    </source>
</evidence>
<dbReference type="Proteomes" id="UP001164714">
    <property type="component" value="Chromosome"/>
</dbReference>
<dbReference type="OrthoDB" id="9802055at2"/>
<organism evidence="12 15">
    <name type="scientific">Aerococcus urinaeequi</name>
    <dbReference type="NCBI Taxonomy" id="51665"/>
    <lineage>
        <taxon>Bacteria</taxon>
        <taxon>Bacillati</taxon>
        <taxon>Bacillota</taxon>
        <taxon>Bacilli</taxon>
        <taxon>Lactobacillales</taxon>
        <taxon>Aerococcaceae</taxon>
        <taxon>Aerococcus</taxon>
    </lineage>
</organism>
<dbReference type="SUPFAM" id="SSF55920">
    <property type="entry name" value="Creatinase/aminopeptidase"/>
    <property type="match status" value="1"/>
</dbReference>
<feature type="binding site" evidence="6">
    <location>
        <position position="106"/>
    </location>
    <ligand>
        <name>a divalent metal cation</name>
        <dbReference type="ChEBI" id="CHEBI:60240"/>
        <label>2</label>
        <note>catalytic</note>
    </ligand>
</feature>
<dbReference type="EC" id="3.4.11.18" evidence="6 7"/>
<dbReference type="GO" id="GO:0046872">
    <property type="term" value="F:metal ion binding"/>
    <property type="evidence" value="ECO:0007669"/>
    <property type="project" value="UniProtKB-UniRule"/>
</dbReference>
<feature type="binding site" evidence="6">
    <location>
        <position position="176"/>
    </location>
    <ligand>
        <name>substrate</name>
    </ligand>
</feature>
<reference evidence="10 14" key="3">
    <citation type="submission" date="2020-07" db="EMBL/GenBank/DDBJ databases">
        <title>Draft Genome Sequences of Lactobacillales Isolated from the International Space Station.</title>
        <authorList>
            <person name="Bharadwaj A.R."/>
            <person name="Singh N.K."/>
            <person name="Wood J.M."/>
            <person name="Debieu M."/>
            <person name="O'Hara N.B."/>
            <person name="Karouia F."/>
            <person name="Mason C.E."/>
            <person name="Venkateswaran K."/>
        </authorList>
    </citation>
    <scope>NUCLEOTIDE SEQUENCE [LARGE SCALE GENOMIC DNA]</scope>
    <source>
        <strain evidence="10 14">151250015-1-258-55</strain>
    </source>
</reference>
<evidence type="ECO:0000256" key="7">
    <source>
        <dbReference type="RuleBase" id="RU003653"/>
    </source>
</evidence>
<comment type="catalytic activity">
    <reaction evidence="6 7">
        <text>Release of N-terminal amino acids, preferentially methionine, from peptides and arylamides.</text>
        <dbReference type="EC" id="3.4.11.18"/>
    </reaction>
</comment>
<evidence type="ECO:0000256" key="6">
    <source>
        <dbReference type="HAMAP-Rule" id="MF_01974"/>
    </source>
</evidence>
<dbReference type="GO" id="GO:0005829">
    <property type="term" value="C:cytosol"/>
    <property type="evidence" value="ECO:0007669"/>
    <property type="project" value="TreeGrafter"/>
</dbReference>
<dbReference type="AlphaFoldDB" id="A0A0U4XZN0"/>
<dbReference type="EMBL" id="CP116590">
    <property type="protein sequence ID" value="WCG37356.1"/>
    <property type="molecule type" value="Genomic_DNA"/>
</dbReference>
<dbReference type="InterPro" id="IPR036005">
    <property type="entry name" value="Creatinase/aminopeptidase-like"/>
</dbReference>
<reference evidence="11" key="4">
    <citation type="submission" date="2022-12" db="EMBL/GenBank/DDBJ databases">
        <title>Whole genome sequence analysis of a duck derived balloon bacteium Aerococcus urinaeequi henan2020.</title>
        <authorList>
            <person name="Zhang H."/>
            <person name="Qiao H.X."/>
            <person name="Bian C.Z."/>
            <person name="Shu J.C."/>
        </authorList>
    </citation>
    <scope>NUCLEOTIDE SEQUENCE</scope>
    <source>
        <strain evidence="11">2020-HN-1</strain>
    </source>
</reference>
<evidence type="ECO:0000256" key="2">
    <source>
        <dbReference type="ARBA" id="ARBA00022438"/>
    </source>
</evidence>
<evidence type="ECO:0000313" key="10">
    <source>
        <dbReference type="EMBL" id="MBA5746501.1"/>
    </source>
</evidence>
<feature type="binding site" evidence="6">
    <location>
        <position position="106"/>
    </location>
    <ligand>
        <name>a divalent metal cation</name>
        <dbReference type="ChEBI" id="CHEBI:60240"/>
        <label>1</label>
    </ligand>
</feature>
<dbReference type="Pfam" id="PF00557">
    <property type="entry name" value="Peptidase_M24"/>
    <property type="match status" value="1"/>
</dbReference>
<feature type="domain" description="Peptidase M24" evidence="8">
    <location>
        <begin position="11"/>
        <end position="240"/>
    </location>
</feature>
<evidence type="ECO:0000256" key="5">
    <source>
        <dbReference type="ARBA" id="ARBA00022801"/>
    </source>
</evidence>
<evidence type="ECO:0000313" key="14">
    <source>
        <dbReference type="Proteomes" id="UP000540056"/>
    </source>
</evidence>
<comment type="similarity">
    <text evidence="6">Belongs to the peptidase M24A family. Methionine aminopeptidase type 1 subfamily.</text>
</comment>
<dbReference type="NCBIfam" id="TIGR00500">
    <property type="entry name" value="met_pdase_I"/>
    <property type="match status" value="1"/>
</dbReference>
<dbReference type="Proteomes" id="UP001179483">
    <property type="component" value="Chromosome"/>
</dbReference>
<evidence type="ECO:0000313" key="12">
    <source>
        <dbReference type="EMBL" id="WCG37356.1"/>
    </source>
</evidence>
<dbReference type="PRINTS" id="PR00599">
    <property type="entry name" value="MAPEPTIDASE"/>
</dbReference>
<proteinExistence type="inferred from homology"/>
<dbReference type="Proteomes" id="UP000540056">
    <property type="component" value="Unassembled WGS sequence"/>
</dbReference>
<dbReference type="InterPro" id="IPR002467">
    <property type="entry name" value="Pept_M24A_MAP1"/>
</dbReference>
<accession>A0A0U4XZN0</accession>
<comment type="cofactor">
    <cofactor evidence="6">
        <name>Co(2+)</name>
        <dbReference type="ChEBI" id="CHEBI:48828"/>
    </cofactor>
    <cofactor evidence="6">
        <name>Zn(2+)</name>
        <dbReference type="ChEBI" id="CHEBI:29105"/>
    </cofactor>
    <cofactor evidence="6">
        <name>Mn(2+)</name>
        <dbReference type="ChEBI" id="CHEBI:29035"/>
    </cofactor>
    <cofactor evidence="6">
        <name>Fe(2+)</name>
        <dbReference type="ChEBI" id="CHEBI:29033"/>
    </cofactor>
    <text evidence="6">Binds 2 divalent metal cations per subunit. Has a high-affinity and a low affinity metal-binding site. The true nature of the physiological cofactor is under debate. The enzyme is active with cobalt, zinc, manganese or divalent iron ions. Most likely, methionine aminopeptidases function as mononuclear Fe(2+)-metalloproteases under physiological conditions, and the catalytically relevant metal-binding site has been assigned to the histidine-containing high-affinity site.</text>
</comment>
<dbReference type="PANTHER" id="PTHR43330">
    <property type="entry name" value="METHIONINE AMINOPEPTIDASE"/>
    <property type="match status" value="1"/>
</dbReference>
<comment type="function">
    <text evidence="1 6">Removes the N-terminal methionine from nascent proteins. The N-terminal methionine is often cleaved when the second residue in the primary sequence is small and uncharged (Met-Ala-, Cys, Gly, Pro, Ser, Thr, or Val). Requires deformylation of the N(alpha)-formylated initiator methionine before it can be hydrolyzed.</text>
</comment>
<feature type="binding site" evidence="6">
    <location>
        <position position="77"/>
    </location>
    <ligand>
        <name>substrate</name>
    </ligand>
</feature>
<dbReference type="GO" id="GO:0004239">
    <property type="term" value="F:initiator methionyl aminopeptidase activity"/>
    <property type="evidence" value="ECO:0007669"/>
    <property type="project" value="UniProtKB-UniRule"/>
</dbReference>
<evidence type="ECO:0000256" key="3">
    <source>
        <dbReference type="ARBA" id="ARBA00022670"/>
    </source>
</evidence>
<reference evidence="12" key="5">
    <citation type="submission" date="2023-01" db="EMBL/GenBank/DDBJ databases">
        <title>Oxazolidinone resistance genes in florfenicol resistant enterococci from beef cattle and veal calves at slaughter.</title>
        <authorList>
            <person name="Biggel M."/>
        </authorList>
    </citation>
    <scope>NUCLEOTIDE SEQUENCE</scope>
    <source>
        <strain evidence="12">K79-1</strain>
    </source>
</reference>
<keyword evidence="5 6" id="KW-0378">Hydrolase</keyword>
<feature type="binding site" evidence="6">
    <location>
        <position position="169"/>
    </location>
    <ligand>
        <name>a divalent metal cation</name>
        <dbReference type="ChEBI" id="CHEBI:60240"/>
        <label>2</label>
        <note>catalytic</note>
    </ligand>
</feature>
<dbReference type="InterPro" id="IPR001714">
    <property type="entry name" value="Pept_M24_MAP"/>
</dbReference>
<dbReference type="EMBL" id="CP114063">
    <property type="protein sequence ID" value="WAT24102.1"/>
    <property type="molecule type" value="Genomic_DNA"/>
</dbReference>
<dbReference type="GO" id="GO:0006508">
    <property type="term" value="P:proteolysis"/>
    <property type="evidence" value="ECO:0007669"/>
    <property type="project" value="UniProtKB-KW"/>
</dbReference>
<keyword evidence="2 6" id="KW-0031">Aminopeptidase</keyword>
<sequence length="251" mass="27379">MITLKSAREIEGMKKAGALLASIHEQLRPMMVPGVTTMEIEAFFDKKITEAGAIREQVGFEGYEYVTCVSINDEICHGFPAPNRALKDGDIVSVDTVLSLDGYFADSCWTYGIGQVDEEGQRLMDVTKKALELGIEQARVGNRIGDIGAAIQTYVESQGFSVVREFVGHGIQPTMHEGPSVPHFGVAGKGQRLRAGMTITIEPMVNTGKWQSQMDANGWTARTIDGGRSAQYEHTLAITEDGPIILTQQKD</sequence>
<reference evidence="9 13" key="1">
    <citation type="journal article" date="2016" name="Genome Announc.">
        <title>Complete Genome Sequences of Aerococcus christensenii CCUG 28831T, Aerococcus sanguinicola CCUG 43001T, Aerococcus urinae CCUG 36881T, Aerococcus urinaeequi CCUG 28094T, Aerococcus urinaehominis CCUG 42038 BT, and Aerococcus viridans CCUG 4311T.</title>
        <authorList>
            <person name="Carkaci D."/>
            <person name="Dargis R."/>
            <person name="Nielsen X.C."/>
            <person name="Skovgaard O."/>
            <person name="Fuursted K."/>
            <person name="Christensen J.J."/>
        </authorList>
    </citation>
    <scope>NUCLEOTIDE SEQUENCE [LARGE SCALE GENOMIC DNA]</scope>
    <source>
        <strain evidence="9 13">CCUG28094</strain>
    </source>
</reference>
<gene>
    <name evidence="6 12" type="primary">map</name>
    <name evidence="9" type="ORF">AWM74_02370</name>
    <name evidence="10" type="ORF">H3232_04680</name>
    <name evidence="11" type="ORF">OZ415_07535</name>
    <name evidence="12" type="ORF">PML80_07460</name>
</gene>
<dbReference type="KEGG" id="aui:APT62_02315"/>
<dbReference type="InterPro" id="IPR000994">
    <property type="entry name" value="Pept_M24"/>
</dbReference>
<evidence type="ECO:0000313" key="11">
    <source>
        <dbReference type="EMBL" id="WAT24102.1"/>
    </source>
</evidence>
<feature type="binding site" evidence="6">
    <location>
        <position position="95"/>
    </location>
    <ligand>
        <name>a divalent metal cation</name>
        <dbReference type="ChEBI" id="CHEBI:60240"/>
        <label>1</label>
    </ligand>
</feature>
<dbReference type="EMBL" id="JACGAN010000006">
    <property type="protein sequence ID" value="MBA5746501.1"/>
    <property type="molecule type" value="Genomic_DNA"/>
</dbReference>
<dbReference type="GeneID" id="92866394"/>
<protein>
    <recommendedName>
        <fullName evidence="6 7">Methionine aminopeptidase</fullName>
        <shortName evidence="6">MAP</shortName>
        <shortName evidence="6">MetAP</shortName>
        <ecNumber evidence="6 7">3.4.11.18</ecNumber>
    </recommendedName>
    <alternativeName>
        <fullName evidence="6">Peptidase M</fullName>
    </alternativeName>
</protein>
<evidence type="ECO:0000256" key="4">
    <source>
        <dbReference type="ARBA" id="ARBA00022723"/>
    </source>
</evidence>
<keyword evidence="3 6" id="KW-0645">Protease</keyword>
<dbReference type="HAMAP" id="MF_01974">
    <property type="entry name" value="MetAP_1"/>
    <property type="match status" value="1"/>
</dbReference>
<dbReference type="Gene3D" id="3.90.230.10">
    <property type="entry name" value="Creatinase/methionine aminopeptidase superfamily"/>
    <property type="match status" value="1"/>
</dbReference>
<comment type="subunit">
    <text evidence="6">Monomer.</text>
</comment>
<reference evidence="13" key="2">
    <citation type="submission" date="2016-01" db="EMBL/GenBank/DDBJ databases">
        <title>Six Aerococcus type strain genome sequencing and assembly using PacBio and Illumina Hiseq.</title>
        <authorList>
            <person name="Carkaci D."/>
            <person name="Dargis R."/>
            <person name="Nielsen X.C."/>
            <person name="Skovgaard O."/>
            <person name="Fuursted K."/>
            <person name="Christensen J.J."/>
        </authorList>
    </citation>
    <scope>NUCLEOTIDE SEQUENCE [LARGE SCALE GENOMIC DNA]</scope>
    <source>
        <strain evidence="13">CCUG28094</strain>
    </source>
</reference>
<dbReference type="RefSeq" id="WP_026466487.1">
    <property type="nucleotide sequence ID" value="NZ_CANSXX010000001.1"/>
</dbReference>
<feature type="binding site" evidence="6">
    <location>
        <position position="233"/>
    </location>
    <ligand>
        <name>a divalent metal cation</name>
        <dbReference type="ChEBI" id="CHEBI:60240"/>
        <label>1</label>
    </ligand>
</feature>
<evidence type="ECO:0000313" key="9">
    <source>
        <dbReference type="EMBL" id="AMB97152.1"/>
    </source>
</evidence>
<dbReference type="GO" id="GO:0070006">
    <property type="term" value="F:metalloaminopeptidase activity"/>
    <property type="evidence" value="ECO:0007669"/>
    <property type="project" value="UniProtKB-UniRule"/>
</dbReference>
<evidence type="ECO:0000256" key="1">
    <source>
        <dbReference type="ARBA" id="ARBA00002521"/>
    </source>
</evidence>